<protein>
    <recommendedName>
        <fullName evidence="3">4,5-dihydroxyphthalate decarboxylase</fullName>
    </recommendedName>
</protein>
<accession>A0ABW6RR47</accession>
<comment type="caution">
    <text evidence="1">The sequence shown here is derived from an EMBL/GenBank/DDBJ whole genome shotgun (WGS) entry which is preliminary data.</text>
</comment>
<proteinExistence type="predicted"/>
<evidence type="ECO:0008006" key="3">
    <source>
        <dbReference type="Google" id="ProtNLM"/>
    </source>
</evidence>
<sequence length="292" mass="31241">MKLVTGRDDLAAAAEKAAAAAGTPLERLDVKPVHKASRGFLNGGSPEVCELAIVTLLQAVAYRKPVVLLPVTTLTRFQHQTLVTCSDLSVADIEGRSVGIRSWSQTTGVWMRGFLAQQYGVDLRKVNWIVYEGGHVDEYTDPEWVSRAPAGEKLQQDFLDGRLDFGIMGNELPSDARIRTAIPDARAVAEQWTASKGFAPVNHVVGVSVDAARAHSETICAIYDAMRDVVAESAESGAAQRDSAGFEALRGPISEAAAFALDQQVLPRAVDFDELVAQSCDALAVPPSRLGG</sequence>
<reference evidence="1 2" key="1">
    <citation type="submission" date="2024-10" db="EMBL/GenBank/DDBJ databases">
        <title>The Natural Products Discovery Center: Release of the First 8490 Sequenced Strains for Exploring Actinobacteria Biosynthetic Diversity.</title>
        <authorList>
            <person name="Kalkreuter E."/>
            <person name="Kautsar S.A."/>
            <person name="Yang D."/>
            <person name="Bader C.D."/>
            <person name="Teijaro C.N."/>
            <person name="Fluegel L."/>
            <person name="Davis C.M."/>
            <person name="Simpson J.R."/>
            <person name="Lauterbach L."/>
            <person name="Steele A.D."/>
            <person name="Gui C."/>
            <person name="Meng S."/>
            <person name="Li G."/>
            <person name="Viehrig K."/>
            <person name="Ye F."/>
            <person name="Su P."/>
            <person name="Kiefer A.F."/>
            <person name="Nichols A."/>
            <person name="Cepeda A.J."/>
            <person name="Yan W."/>
            <person name="Fan B."/>
            <person name="Jiang Y."/>
            <person name="Adhikari A."/>
            <person name="Zheng C.-J."/>
            <person name="Schuster L."/>
            <person name="Cowan T.M."/>
            <person name="Smanski M.J."/>
            <person name="Chevrette M.G."/>
            <person name="De Carvalho L.P.S."/>
            <person name="Shen B."/>
        </authorList>
    </citation>
    <scope>NUCLEOTIDE SEQUENCE [LARGE SCALE GENOMIC DNA]</scope>
    <source>
        <strain evidence="1 2">NPDC002593</strain>
    </source>
</reference>
<name>A0ABW6RR47_9NOCA</name>
<dbReference type="SUPFAM" id="SSF53850">
    <property type="entry name" value="Periplasmic binding protein-like II"/>
    <property type="match status" value="1"/>
</dbReference>
<dbReference type="EMBL" id="JBIAQY010000001">
    <property type="protein sequence ID" value="MFF3566473.1"/>
    <property type="molecule type" value="Genomic_DNA"/>
</dbReference>
<evidence type="ECO:0000313" key="1">
    <source>
        <dbReference type="EMBL" id="MFF3566473.1"/>
    </source>
</evidence>
<gene>
    <name evidence="1" type="ORF">ACFYXQ_01680</name>
</gene>
<keyword evidence="2" id="KW-1185">Reference proteome</keyword>
<dbReference type="RefSeq" id="WP_040827920.1">
    <property type="nucleotide sequence ID" value="NZ_JBIAQY010000001.1"/>
</dbReference>
<dbReference type="Proteomes" id="UP001601992">
    <property type="component" value="Unassembled WGS sequence"/>
</dbReference>
<organism evidence="1 2">
    <name type="scientific">Nocardia jiangxiensis</name>
    <dbReference type="NCBI Taxonomy" id="282685"/>
    <lineage>
        <taxon>Bacteria</taxon>
        <taxon>Bacillati</taxon>
        <taxon>Actinomycetota</taxon>
        <taxon>Actinomycetes</taxon>
        <taxon>Mycobacteriales</taxon>
        <taxon>Nocardiaceae</taxon>
        <taxon>Nocardia</taxon>
    </lineage>
</organism>
<evidence type="ECO:0000313" key="2">
    <source>
        <dbReference type="Proteomes" id="UP001601992"/>
    </source>
</evidence>